<proteinExistence type="predicted"/>
<sequence length="166" mass="19229">MSVTTPTNQDTFNKSSNIWEVSVDKNTIFTNDDVIDAFLKGKEVGVKEKKQIFVDKLNENIEKSANFTESMLTFLRKNNFNPVSAHLKINAFNDFVILVTLPEDEFISEEFLVSYNFAATIEEQVMDDKYYNVMFMFSDREEETFNKNLLASDGFFMDYKINKGEA</sequence>
<reference evidence="1" key="1">
    <citation type="submission" date="2022-01" db="EMBL/GenBank/DDBJ databases">
        <title>Genome sequencing of Zunongwangia sp. M21534 genome.</title>
        <authorList>
            <person name="Chen Y."/>
            <person name="Dong C."/>
            <person name="Shao Z."/>
        </authorList>
    </citation>
    <scope>NUCLEOTIDE SEQUENCE</scope>
    <source>
        <strain evidence="1">MCCC M21534</strain>
    </source>
</reference>
<keyword evidence="2" id="KW-1185">Reference proteome</keyword>
<dbReference type="AlphaFoldDB" id="A0A9X1ZSW5"/>
<protein>
    <submittedName>
        <fullName evidence="1">Uncharacterized protein</fullName>
    </submittedName>
</protein>
<comment type="caution">
    <text evidence="1">The sequence shown here is derived from an EMBL/GenBank/DDBJ whole genome shotgun (WGS) entry which is preliminary data.</text>
</comment>
<organism evidence="1 2">
    <name type="scientific">Zunongwangia pacifica</name>
    <dbReference type="NCBI Taxonomy" id="2911062"/>
    <lineage>
        <taxon>Bacteria</taxon>
        <taxon>Pseudomonadati</taxon>
        <taxon>Bacteroidota</taxon>
        <taxon>Flavobacteriia</taxon>
        <taxon>Flavobacteriales</taxon>
        <taxon>Flavobacteriaceae</taxon>
        <taxon>Zunongwangia</taxon>
    </lineage>
</organism>
<evidence type="ECO:0000313" key="1">
    <source>
        <dbReference type="EMBL" id="MCL6220437.1"/>
    </source>
</evidence>
<name>A0A9X1ZSW5_9FLAO</name>
<dbReference type="EMBL" id="JAKHSK010000040">
    <property type="protein sequence ID" value="MCL6220437.1"/>
    <property type="molecule type" value="Genomic_DNA"/>
</dbReference>
<gene>
    <name evidence="1" type="ORF">L1967_19270</name>
</gene>
<accession>A0A9X1ZSW5</accession>
<evidence type="ECO:0000313" key="2">
    <source>
        <dbReference type="Proteomes" id="UP001139521"/>
    </source>
</evidence>
<dbReference type="Proteomes" id="UP001139521">
    <property type="component" value="Unassembled WGS sequence"/>
</dbReference>